<dbReference type="SUPFAM" id="SSF56214">
    <property type="entry name" value="4'-phosphopantetheinyl transferase"/>
    <property type="match status" value="2"/>
</dbReference>
<dbReference type="InterPro" id="IPR004568">
    <property type="entry name" value="Ppantetheine-prot_Trfase_dom"/>
</dbReference>
<dbReference type="EMBL" id="CP003653">
    <property type="protein sequence ID" value="AFZ37756.1"/>
    <property type="molecule type" value="Genomic_DNA"/>
</dbReference>
<evidence type="ECO:0000313" key="9">
    <source>
        <dbReference type="Proteomes" id="UP000010473"/>
    </source>
</evidence>
<dbReference type="InterPro" id="IPR055066">
    <property type="entry name" value="AASDHPPT_N"/>
</dbReference>
<dbReference type="HOGENOM" id="CLU_057011_2_3_3"/>
<dbReference type="InterPro" id="IPR050559">
    <property type="entry name" value="P-Pant_transferase_sf"/>
</dbReference>
<evidence type="ECO:0000256" key="2">
    <source>
        <dbReference type="ARBA" id="ARBA00010990"/>
    </source>
</evidence>
<evidence type="ECO:0000256" key="3">
    <source>
        <dbReference type="ARBA" id="ARBA00022679"/>
    </source>
</evidence>
<proteinExistence type="inferred from homology"/>
<evidence type="ECO:0000256" key="1">
    <source>
        <dbReference type="ARBA" id="ARBA00001946"/>
    </source>
</evidence>
<dbReference type="PATRIC" id="fig|111780.3.peg.4437"/>
<accession>K9Y044</accession>
<dbReference type="AlphaFoldDB" id="K9Y044"/>
<dbReference type="RefSeq" id="WP_015195410.1">
    <property type="nucleotide sequence ID" value="NC_019748.1"/>
</dbReference>
<keyword evidence="5" id="KW-0460">Magnesium</keyword>
<sequence>MKVPVWATPPTNLSLSTNEIHIWRANLNLLPEEIKQLEQILSEDERSRANRFRFPHLKNRFIAARGNLRKILSFYLQIESEFIEFEYSSRGKPQLAANLNKIGLQFNLSHSQDLALYGFSINQKIGIDLEHLRAISDVEKLAQRFFSEREYKLITNSDLNLQQQVFLQFWTAKEAYLKATGEGLVDSLAEIEFLIKSDQSISLQSVHGNTKIAQNWLIENFIPDSDYIATVAVEQTLSNNNQPKICFWEAGKIMSTDKRR</sequence>
<evidence type="ECO:0000313" key="8">
    <source>
        <dbReference type="EMBL" id="AFZ37756.1"/>
    </source>
</evidence>
<evidence type="ECO:0000259" key="6">
    <source>
        <dbReference type="Pfam" id="PF01648"/>
    </source>
</evidence>
<feature type="domain" description="4'-phosphopantetheinyl transferase N-terminal" evidence="7">
    <location>
        <begin position="32"/>
        <end position="115"/>
    </location>
</feature>
<gene>
    <name evidence="8" type="ordered locus">Sta7437_4285</name>
</gene>
<dbReference type="GO" id="GO:0019878">
    <property type="term" value="P:lysine biosynthetic process via aminoadipic acid"/>
    <property type="evidence" value="ECO:0007669"/>
    <property type="project" value="TreeGrafter"/>
</dbReference>
<dbReference type="InterPro" id="IPR037143">
    <property type="entry name" value="4-PPantetheinyl_Trfase_dom_sf"/>
</dbReference>
<comment type="similarity">
    <text evidence="2">Belongs to the P-Pant transferase superfamily. Gsp/Sfp/HetI/AcpT family.</text>
</comment>
<dbReference type="KEGG" id="scs:Sta7437_4285"/>
<keyword evidence="9" id="KW-1185">Reference proteome</keyword>
<dbReference type="InterPro" id="IPR008278">
    <property type="entry name" value="4-PPantetheinyl_Trfase_dom"/>
</dbReference>
<dbReference type="NCBIfam" id="TIGR00556">
    <property type="entry name" value="pantethn_trn"/>
    <property type="match status" value="1"/>
</dbReference>
<dbReference type="GO" id="GO:0005829">
    <property type="term" value="C:cytosol"/>
    <property type="evidence" value="ECO:0007669"/>
    <property type="project" value="TreeGrafter"/>
</dbReference>
<dbReference type="Pfam" id="PF01648">
    <property type="entry name" value="ACPS"/>
    <property type="match status" value="1"/>
</dbReference>
<protein>
    <submittedName>
        <fullName evidence="8">Phosphopantetheine-protein transferase</fullName>
    </submittedName>
</protein>
<dbReference type="GO" id="GO:0000287">
    <property type="term" value="F:magnesium ion binding"/>
    <property type="evidence" value="ECO:0007669"/>
    <property type="project" value="InterPro"/>
</dbReference>
<evidence type="ECO:0000259" key="7">
    <source>
        <dbReference type="Pfam" id="PF22624"/>
    </source>
</evidence>
<evidence type="ECO:0000256" key="4">
    <source>
        <dbReference type="ARBA" id="ARBA00022723"/>
    </source>
</evidence>
<dbReference type="Pfam" id="PF22624">
    <property type="entry name" value="AASDHPPT_N"/>
    <property type="match status" value="1"/>
</dbReference>
<name>K9Y044_STAC7</name>
<evidence type="ECO:0000256" key="5">
    <source>
        <dbReference type="ARBA" id="ARBA00022842"/>
    </source>
</evidence>
<dbReference type="Gene3D" id="3.90.470.20">
    <property type="entry name" value="4'-phosphopantetheinyl transferase domain"/>
    <property type="match status" value="2"/>
</dbReference>
<dbReference type="GO" id="GO:0006633">
    <property type="term" value="P:fatty acid biosynthetic process"/>
    <property type="evidence" value="ECO:0007669"/>
    <property type="project" value="InterPro"/>
</dbReference>
<dbReference type="STRING" id="111780.Sta7437_4285"/>
<comment type="cofactor">
    <cofactor evidence="1">
        <name>Mg(2+)</name>
        <dbReference type="ChEBI" id="CHEBI:18420"/>
    </cofactor>
</comment>
<dbReference type="PANTHER" id="PTHR12215">
    <property type="entry name" value="PHOSPHOPANTETHEINE TRANSFERASE"/>
    <property type="match status" value="1"/>
</dbReference>
<organism evidence="8 9">
    <name type="scientific">Stanieria cyanosphaera (strain ATCC 29371 / PCC 7437)</name>
    <dbReference type="NCBI Taxonomy" id="111780"/>
    <lineage>
        <taxon>Bacteria</taxon>
        <taxon>Bacillati</taxon>
        <taxon>Cyanobacteriota</taxon>
        <taxon>Cyanophyceae</taxon>
        <taxon>Pleurocapsales</taxon>
        <taxon>Dermocarpellaceae</taxon>
        <taxon>Stanieria</taxon>
    </lineage>
</organism>
<feature type="domain" description="4'-phosphopantetheinyl transferase" evidence="6">
    <location>
        <begin position="125"/>
        <end position="231"/>
    </location>
</feature>
<keyword evidence="3 8" id="KW-0808">Transferase</keyword>
<dbReference type="eggNOG" id="COG2091">
    <property type="taxonomic scope" value="Bacteria"/>
</dbReference>
<dbReference type="OrthoDB" id="9808281at2"/>
<keyword evidence="4" id="KW-0479">Metal-binding</keyword>
<dbReference type="Proteomes" id="UP000010473">
    <property type="component" value="Chromosome"/>
</dbReference>
<dbReference type="GO" id="GO:0008897">
    <property type="term" value="F:holo-[acyl-carrier-protein] synthase activity"/>
    <property type="evidence" value="ECO:0007669"/>
    <property type="project" value="InterPro"/>
</dbReference>
<dbReference type="PANTHER" id="PTHR12215:SF10">
    <property type="entry name" value="L-AMINOADIPATE-SEMIALDEHYDE DEHYDROGENASE-PHOSPHOPANTETHEINYL TRANSFERASE"/>
    <property type="match status" value="1"/>
</dbReference>
<reference evidence="9" key="1">
    <citation type="journal article" date="2013" name="Proc. Natl. Acad. Sci. U.S.A.">
        <title>Improving the coverage of the cyanobacterial phylum using diversity-driven genome sequencing.</title>
        <authorList>
            <person name="Shih P.M."/>
            <person name="Wu D."/>
            <person name="Latifi A."/>
            <person name="Axen S.D."/>
            <person name="Fewer D.P."/>
            <person name="Talla E."/>
            <person name="Calteau A."/>
            <person name="Cai F."/>
            <person name="Tandeau de Marsac N."/>
            <person name="Rippka R."/>
            <person name="Herdman M."/>
            <person name="Sivonen K."/>
            <person name="Coursin T."/>
            <person name="Laurent T."/>
            <person name="Goodwin L."/>
            <person name="Nolan M."/>
            <person name="Davenport K.W."/>
            <person name="Han C.S."/>
            <person name="Rubin E.M."/>
            <person name="Eisen J.A."/>
            <person name="Woyke T."/>
            <person name="Gugger M."/>
            <person name="Kerfeld C.A."/>
        </authorList>
    </citation>
    <scope>NUCLEOTIDE SEQUENCE [LARGE SCALE GENOMIC DNA]</scope>
    <source>
        <strain evidence="9">ATCC 29371 / PCC 7437</strain>
    </source>
</reference>